<dbReference type="AlphaFoldDB" id="X1EWZ1"/>
<proteinExistence type="predicted"/>
<accession>X1EWZ1</accession>
<comment type="caution">
    <text evidence="1">The sequence shown here is derived from an EMBL/GenBank/DDBJ whole genome shotgun (WGS) entry which is preliminary data.</text>
</comment>
<sequence>MPTNAWLPYVRNMVALAPNAEDTLYVAEDDVQGLGEVGRSGKIENLGPGLLTYQISDDGDRFMVGRTLQVNGWDTYFIAEKVKIYSIRVIADVLGTVYNAIITAKALDVDYGGETGEE</sequence>
<protein>
    <submittedName>
        <fullName evidence="1">Uncharacterized protein</fullName>
    </submittedName>
</protein>
<dbReference type="EMBL" id="BARU01000001">
    <property type="protein sequence ID" value="GAH24830.1"/>
    <property type="molecule type" value="Genomic_DNA"/>
</dbReference>
<reference evidence="1" key="1">
    <citation type="journal article" date="2014" name="Front. Microbiol.">
        <title>High frequency of phylogenetically diverse reductive dehalogenase-homologous genes in deep subseafloor sedimentary metagenomes.</title>
        <authorList>
            <person name="Kawai M."/>
            <person name="Futagami T."/>
            <person name="Toyoda A."/>
            <person name="Takaki Y."/>
            <person name="Nishi S."/>
            <person name="Hori S."/>
            <person name="Arai W."/>
            <person name="Tsubouchi T."/>
            <person name="Morono Y."/>
            <person name="Uchiyama I."/>
            <person name="Ito T."/>
            <person name="Fujiyama A."/>
            <person name="Inagaki F."/>
            <person name="Takami H."/>
        </authorList>
    </citation>
    <scope>NUCLEOTIDE SEQUENCE</scope>
    <source>
        <strain evidence="1">Expedition CK06-06</strain>
    </source>
</reference>
<gene>
    <name evidence="1" type="ORF">S03H2_00003</name>
</gene>
<name>X1EWZ1_9ZZZZ</name>
<evidence type="ECO:0000313" key="1">
    <source>
        <dbReference type="EMBL" id="GAH24830.1"/>
    </source>
</evidence>
<organism evidence="1">
    <name type="scientific">marine sediment metagenome</name>
    <dbReference type="NCBI Taxonomy" id="412755"/>
    <lineage>
        <taxon>unclassified sequences</taxon>
        <taxon>metagenomes</taxon>
        <taxon>ecological metagenomes</taxon>
    </lineage>
</organism>